<dbReference type="InterPro" id="IPR004176">
    <property type="entry name" value="Clp_R_N"/>
</dbReference>
<evidence type="ECO:0000256" key="4">
    <source>
        <dbReference type="SAM" id="MobiDB-lite"/>
    </source>
</evidence>
<dbReference type="Gene3D" id="3.40.50.300">
    <property type="entry name" value="P-loop containing nucleotide triphosphate hydrolases"/>
    <property type="match status" value="1"/>
</dbReference>
<evidence type="ECO:0000256" key="2">
    <source>
        <dbReference type="ARBA" id="ARBA00022737"/>
    </source>
</evidence>
<dbReference type="PROSITE" id="PS51903">
    <property type="entry name" value="CLP_R"/>
    <property type="match status" value="1"/>
</dbReference>
<dbReference type="InterPro" id="IPR058680">
    <property type="entry name" value="NBD_SMAX1-like"/>
</dbReference>
<comment type="similarity">
    <text evidence="1">Belongs to the ClpA/ClpB family.</text>
</comment>
<dbReference type="PANTHER" id="PTHR43572:SF31">
    <property type="entry name" value="PROTEIN SMAX1-LIKE 3"/>
    <property type="match status" value="1"/>
</dbReference>
<dbReference type="AlphaFoldDB" id="A0A834SL16"/>
<dbReference type="InterPro" id="IPR027417">
    <property type="entry name" value="P-loop_NTPase"/>
</dbReference>
<dbReference type="InterPro" id="IPR036628">
    <property type="entry name" value="Clp_N_dom_sf"/>
</dbReference>
<feature type="domain" description="Clp R" evidence="5">
    <location>
        <begin position="13"/>
        <end position="187"/>
    </location>
</feature>
<dbReference type="InterPro" id="IPR051650">
    <property type="entry name" value="SL_signaling_regulator"/>
</dbReference>
<feature type="region of interest" description="Disordered" evidence="4">
    <location>
        <begin position="395"/>
        <end position="426"/>
    </location>
</feature>
<proteinExistence type="inferred from homology"/>
<dbReference type="SUPFAM" id="SSF52540">
    <property type="entry name" value="P-loop containing nucleoside triphosphate hydrolases"/>
    <property type="match status" value="1"/>
</dbReference>
<dbReference type="Gene3D" id="1.10.1780.10">
    <property type="entry name" value="Clp, N-terminal domain"/>
    <property type="match status" value="1"/>
</dbReference>
<organism evidence="6 7">
    <name type="scientific">Senna tora</name>
    <dbReference type="NCBI Taxonomy" id="362788"/>
    <lineage>
        <taxon>Eukaryota</taxon>
        <taxon>Viridiplantae</taxon>
        <taxon>Streptophyta</taxon>
        <taxon>Embryophyta</taxon>
        <taxon>Tracheophyta</taxon>
        <taxon>Spermatophyta</taxon>
        <taxon>Magnoliopsida</taxon>
        <taxon>eudicotyledons</taxon>
        <taxon>Gunneridae</taxon>
        <taxon>Pentapetalae</taxon>
        <taxon>rosids</taxon>
        <taxon>fabids</taxon>
        <taxon>Fabales</taxon>
        <taxon>Fabaceae</taxon>
        <taxon>Caesalpinioideae</taxon>
        <taxon>Cassia clade</taxon>
        <taxon>Senna</taxon>
    </lineage>
</organism>
<evidence type="ECO:0000256" key="3">
    <source>
        <dbReference type="PROSITE-ProRule" id="PRU01251"/>
    </source>
</evidence>
<dbReference type="Pfam" id="PF23569">
    <property type="entry name" value="NBD_SMAX1"/>
    <property type="match status" value="2"/>
</dbReference>
<feature type="region of interest" description="Disordered" evidence="4">
    <location>
        <begin position="542"/>
        <end position="572"/>
    </location>
</feature>
<comment type="caution">
    <text evidence="6">The sequence shown here is derived from an EMBL/GenBank/DDBJ whole genome shotgun (WGS) entry which is preliminary data.</text>
</comment>
<sequence>MRSPGGSCCGVQLQQGLTAEAAMIVKQAVTLAKRRGHAQVTPLHVANAMLSSPNALLRTACLHSQSHSHPLHCKALELCFNVALNRLPASSTSAPPPPIFALPMGPSFSPSPSISNALLAAFKRAQAHQRRLDTTTTTQQPVLALKIELEQLVISILDDPSVSRVMREAGFSSTLVKINVEQALDQLCSQSHLKGNINEYNPTTTSSSDPPVRSEDVWSVIDSLRRRSTVVVGECVSRLESVVRGVMDKVEKGDDVDIDEEVDNKIEELKSLAKTRPPGKGIVLYVGDLKWVLEYRAPSNSSYCAVEHMIKEVGKLVMNGINNNDEEEQGSRFRVMGIATFQTFMKCKNGDLSLENVWGLHPLTIPAAPSLRFSLVTTHTYSTCGVEKESSKKGENESKWWVSAEPESEDEEKQPQQVPSLHTSTPLPAWLQHSKHHNKTPTSAHHQKCVPVGEQCKKWNSVCTTQTPIIHKQGYDQYCEKNLTIVSSVSLSPTSPFSYNPPHHQWLVPEQPPRDHSFRIPQPHQNPNHNIPTLTLYIPEHNPINIQPPPSINPTSTSNPNSTSSTSSEAMETEYVSKFKEVSSENLKTLINALEKQVPWHKDVLPDMVSTILQCRSGMLRRKVDASSSEAKHDTWLFFQGADVEAKEKIGRELGRLIFGGGPHNLVSIKIVKYSSCRKKRRREEQSCSCGYIEELAEAVWRNPHGVFMLEGIEEADSGSLMALKKALERGILVDSNGKQVCLGDAIIILTSQTFFTSSNSTPCSPSSLKQHKDDDHNKNMATLDLNISIDDGNDCDEDPCVDDIDVDILESVDRRIIFKIQD</sequence>
<feature type="compositionally biased region" description="Low complexity" evidence="4">
    <location>
        <begin position="553"/>
        <end position="568"/>
    </location>
</feature>
<accession>A0A834SL16</accession>
<evidence type="ECO:0000313" key="6">
    <source>
        <dbReference type="EMBL" id="KAF7804240.1"/>
    </source>
</evidence>
<dbReference type="PANTHER" id="PTHR43572">
    <property type="entry name" value="CHAPERONE PROTEIN CLPD, CHLOROPLASTIC"/>
    <property type="match status" value="1"/>
</dbReference>
<dbReference type="OrthoDB" id="750498at2759"/>
<evidence type="ECO:0000259" key="5">
    <source>
        <dbReference type="PROSITE" id="PS51903"/>
    </source>
</evidence>
<evidence type="ECO:0000313" key="7">
    <source>
        <dbReference type="Proteomes" id="UP000634136"/>
    </source>
</evidence>
<dbReference type="Proteomes" id="UP000634136">
    <property type="component" value="Unassembled WGS sequence"/>
</dbReference>
<keyword evidence="2 3" id="KW-0677">Repeat</keyword>
<name>A0A834SL16_9FABA</name>
<protein>
    <submittedName>
        <fullName evidence="6">Protein SMAX1-LIKE 3</fullName>
    </submittedName>
</protein>
<dbReference type="EMBL" id="JAAIUW010000013">
    <property type="protein sequence ID" value="KAF7804240.1"/>
    <property type="molecule type" value="Genomic_DNA"/>
</dbReference>
<feature type="compositionally biased region" description="Polar residues" evidence="4">
    <location>
        <begin position="415"/>
        <end position="426"/>
    </location>
</feature>
<dbReference type="SUPFAM" id="SSF81923">
    <property type="entry name" value="Double Clp-N motif"/>
    <property type="match status" value="1"/>
</dbReference>
<gene>
    <name evidence="6" type="ORF">G2W53_043351</name>
</gene>
<keyword evidence="7" id="KW-1185">Reference proteome</keyword>
<evidence type="ECO:0000256" key="1">
    <source>
        <dbReference type="ARBA" id="ARBA00008675"/>
    </source>
</evidence>
<reference evidence="6" key="1">
    <citation type="submission" date="2020-09" db="EMBL/GenBank/DDBJ databases">
        <title>Genome-Enabled Discovery of Anthraquinone Biosynthesis in Senna tora.</title>
        <authorList>
            <person name="Kang S.-H."/>
            <person name="Pandey R.P."/>
            <person name="Lee C.-M."/>
            <person name="Sim J.-S."/>
            <person name="Jeong J.-T."/>
            <person name="Choi B.-S."/>
            <person name="Jung M."/>
            <person name="Ginzburg D."/>
            <person name="Zhao K."/>
            <person name="Won S.Y."/>
            <person name="Oh T.-J."/>
            <person name="Yu Y."/>
            <person name="Kim N.-H."/>
            <person name="Lee O.R."/>
            <person name="Lee T.-H."/>
            <person name="Bashyal P."/>
            <person name="Kim T.-S."/>
            <person name="Lee W.-H."/>
            <person name="Kawkins C."/>
            <person name="Kim C.-K."/>
            <person name="Kim J.S."/>
            <person name="Ahn B.O."/>
            <person name="Rhee S.Y."/>
            <person name="Sohng J.K."/>
        </authorList>
    </citation>
    <scope>NUCLEOTIDE SEQUENCE</scope>
    <source>
        <tissue evidence="6">Leaf</tissue>
    </source>
</reference>